<evidence type="ECO:0000256" key="5">
    <source>
        <dbReference type="ARBA" id="ARBA00023098"/>
    </source>
</evidence>
<evidence type="ECO:0000313" key="12">
    <source>
        <dbReference type="Proteomes" id="UP000037923"/>
    </source>
</evidence>
<accession>A0A0N0DZY5</accession>
<dbReference type="InterPro" id="IPR018247">
    <property type="entry name" value="EF_Hand_1_Ca_BS"/>
</dbReference>
<reference evidence="11 12" key="1">
    <citation type="submission" date="2015-07" db="EMBL/GenBank/DDBJ databases">
        <title>High-quality genome of monoxenous trypanosomatid Leptomonas pyrrhocoris.</title>
        <authorList>
            <person name="Flegontov P."/>
            <person name="Butenko A."/>
            <person name="Firsov S."/>
            <person name="Vlcek C."/>
            <person name="Logacheva M.D."/>
            <person name="Field M."/>
            <person name="Filatov D."/>
            <person name="Flegontova O."/>
            <person name="Gerasimov E."/>
            <person name="Jackson A.P."/>
            <person name="Kelly S."/>
            <person name="Opperdoes F."/>
            <person name="O'Reilly A."/>
            <person name="Votypka J."/>
            <person name="Yurchenko V."/>
            <person name="Lukes J."/>
        </authorList>
    </citation>
    <scope>NUCLEOTIDE SEQUENCE [LARGE SCALE GENOMIC DNA]</scope>
    <source>
        <strain evidence="11">H10</strain>
    </source>
</reference>
<dbReference type="InterPro" id="IPR000008">
    <property type="entry name" value="C2_dom"/>
</dbReference>
<name>A0A0N0DZY5_LEPPY</name>
<sequence>MGGCPSTPHAFGKRSAKYVPACTALTENYFATASPSENEAACFFASLRMALRGMMHCSKEEANEFLIGSCDRSVSTSAFLDGFLSKKNTANVAPDPTAAKIMQVWMTYDKDNSGDLNYREMKKLVVGLNFAEELAEEILKPFRLNRSRTITFAQFEKVYADTMSFKELGYVFQDLAKGKETITRDAFDDFVREVQGESWDDDTINEKLTMLGCVNTTDITEKDFVRYLMSDFFDAAIDEEKLETVYQDMDQDICCYFINSSHNTYLTGDQLASASSTQMYKKALLDGCRCVELDCWNGPRGEPIVYHGYTRTSRILFADCIQVIKEYAFTTSPYPLILSLEVHTSLEQQDRMAEIMEEKLGDLLFKPTWGPGEKPAFTFSPNNLKHKILAKTKRVESAVGEVGVDKDDDDDSETDAASLQNNAAYAQMKKDSKAEPKETKVSARLSALVSIESTGYKGVKDLSYLAKKQPYHCSSYSEKKAKTVADEDASALVRINDTYLSRIFPAGSRFDSSNYDPQPHWNTGCQIVALNWQSNKTFSWRLNRGFFMDNGRCGYLLKPDYLRPRTCAAPKLEKPCSVFVEVISGFSLPKPPKGSKSDIADPYVSMFLEGPNVDKKPINTHTIHNNGFHPVWRGTGKTEGAWTVYKLAMTTLVMQIYDRDKYSSNQLLAEAIIPLRVLNKGYRKVPLHDPAGYFMAGSCLVCKISYAKSEED</sequence>
<evidence type="ECO:0000313" key="11">
    <source>
        <dbReference type="EMBL" id="KPA85831.1"/>
    </source>
</evidence>
<dbReference type="GO" id="GO:0051209">
    <property type="term" value="P:release of sequestered calcium ion into cytosol"/>
    <property type="evidence" value="ECO:0007669"/>
    <property type="project" value="TreeGrafter"/>
</dbReference>
<dbReference type="CDD" id="cd15898">
    <property type="entry name" value="EFh_PI-PLC"/>
    <property type="match status" value="1"/>
</dbReference>
<dbReference type="GO" id="GO:0048015">
    <property type="term" value="P:phosphatidylinositol-mediated signaling"/>
    <property type="evidence" value="ECO:0007669"/>
    <property type="project" value="TreeGrafter"/>
</dbReference>
<dbReference type="Pfam" id="PF00387">
    <property type="entry name" value="PI-PLC-Y"/>
    <property type="match status" value="1"/>
</dbReference>
<evidence type="ECO:0000256" key="4">
    <source>
        <dbReference type="ARBA" id="ARBA00022963"/>
    </source>
</evidence>
<dbReference type="CDD" id="cd08558">
    <property type="entry name" value="PI-PLCc_eukaryota"/>
    <property type="match status" value="1"/>
</dbReference>
<dbReference type="SUPFAM" id="SSF47473">
    <property type="entry name" value="EF-hand"/>
    <property type="match status" value="1"/>
</dbReference>
<evidence type="ECO:0000256" key="3">
    <source>
        <dbReference type="ARBA" id="ARBA00022837"/>
    </source>
</evidence>
<dbReference type="InterPro" id="IPR017946">
    <property type="entry name" value="PLC-like_Pdiesterase_TIM-brl"/>
</dbReference>
<protein>
    <recommendedName>
        <fullName evidence="1 7">Phosphoinositide phospholipase C</fullName>
        <ecNumber evidence="1 7">3.1.4.11</ecNumber>
    </recommendedName>
</protein>
<dbReference type="EC" id="3.1.4.11" evidence="1 7"/>
<dbReference type="InterPro" id="IPR035892">
    <property type="entry name" value="C2_domain_sf"/>
</dbReference>
<dbReference type="PROSITE" id="PS50004">
    <property type="entry name" value="C2"/>
    <property type="match status" value="1"/>
</dbReference>
<evidence type="ECO:0000256" key="7">
    <source>
        <dbReference type="RuleBase" id="RU361133"/>
    </source>
</evidence>
<keyword evidence="12" id="KW-1185">Reference proteome</keyword>
<dbReference type="SMART" id="SM00149">
    <property type="entry name" value="PLCYc"/>
    <property type="match status" value="1"/>
</dbReference>
<dbReference type="OrthoDB" id="269822at2759"/>
<dbReference type="Gene3D" id="3.20.20.190">
    <property type="entry name" value="Phosphatidylinositol (PI) phosphodiesterase"/>
    <property type="match status" value="1"/>
</dbReference>
<feature type="domain" description="C2" evidence="8">
    <location>
        <begin position="559"/>
        <end position="689"/>
    </location>
</feature>
<dbReference type="InterPro" id="IPR011992">
    <property type="entry name" value="EF-hand-dom_pair"/>
</dbReference>
<dbReference type="GO" id="GO:0016042">
    <property type="term" value="P:lipid catabolic process"/>
    <property type="evidence" value="ECO:0007669"/>
    <property type="project" value="UniProtKB-KW"/>
</dbReference>
<proteinExistence type="predicted"/>
<dbReference type="PANTHER" id="PTHR10336">
    <property type="entry name" value="PHOSPHOINOSITIDE-SPECIFIC PHOSPHOLIPASE C FAMILY PROTEIN"/>
    <property type="match status" value="1"/>
</dbReference>
<dbReference type="PROSITE" id="PS00018">
    <property type="entry name" value="EF_HAND_1"/>
    <property type="match status" value="1"/>
</dbReference>
<dbReference type="InterPro" id="IPR002048">
    <property type="entry name" value="EF_hand_dom"/>
</dbReference>
<dbReference type="InterPro" id="IPR001711">
    <property type="entry name" value="PLipase_C_Pinositol-sp_Y"/>
</dbReference>
<keyword evidence="6" id="KW-0807">Transducer</keyword>
<evidence type="ECO:0000259" key="9">
    <source>
        <dbReference type="PROSITE" id="PS50008"/>
    </source>
</evidence>
<keyword evidence="2 7" id="KW-0378">Hydrolase</keyword>
<keyword evidence="4 7" id="KW-0442">Lipid degradation</keyword>
<dbReference type="PROSITE" id="PS50222">
    <property type="entry name" value="EF_HAND_2"/>
    <property type="match status" value="1"/>
</dbReference>
<dbReference type="InterPro" id="IPR000909">
    <property type="entry name" value="PLipase_C_PInositol-sp_X_dom"/>
</dbReference>
<dbReference type="Proteomes" id="UP000037923">
    <property type="component" value="Unassembled WGS sequence"/>
</dbReference>
<dbReference type="GeneID" id="26900467"/>
<dbReference type="Pfam" id="PF00388">
    <property type="entry name" value="PI-PLC-X"/>
    <property type="match status" value="1"/>
</dbReference>
<dbReference type="SMART" id="SM00239">
    <property type="entry name" value="C2"/>
    <property type="match status" value="1"/>
</dbReference>
<comment type="caution">
    <text evidence="11">The sequence shown here is derived from an EMBL/GenBank/DDBJ whole genome shotgun (WGS) entry which is preliminary data.</text>
</comment>
<dbReference type="OMA" id="DAWDNDE"/>
<evidence type="ECO:0000259" key="8">
    <source>
        <dbReference type="PROSITE" id="PS50004"/>
    </source>
</evidence>
<dbReference type="AlphaFoldDB" id="A0A0N0DZY5"/>
<dbReference type="SUPFAM" id="SSF49562">
    <property type="entry name" value="C2 domain (Calcium/lipid-binding domain, CaLB)"/>
    <property type="match status" value="1"/>
</dbReference>
<feature type="domain" description="EF-hand" evidence="10">
    <location>
        <begin position="96"/>
        <end position="131"/>
    </location>
</feature>
<gene>
    <name evidence="11" type="ORF">ABB37_00169</name>
</gene>
<dbReference type="Pfam" id="PF00168">
    <property type="entry name" value="C2"/>
    <property type="match status" value="1"/>
</dbReference>
<keyword evidence="5 7" id="KW-0443">Lipid metabolism</keyword>
<evidence type="ECO:0000256" key="2">
    <source>
        <dbReference type="ARBA" id="ARBA00022801"/>
    </source>
</evidence>
<dbReference type="PROSITE" id="PS50007">
    <property type="entry name" value="PIPLC_X_DOMAIN"/>
    <property type="match status" value="1"/>
</dbReference>
<dbReference type="EMBL" id="LGTL01000001">
    <property type="protein sequence ID" value="KPA85831.1"/>
    <property type="molecule type" value="Genomic_DNA"/>
</dbReference>
<evidence type="ECO:0000256" key="6">
    <source>
        <dbReference type="ARBA" id="ARBA00023224"/>
    </source>
</evidence>
<dbReference type="CDD" id="cd00275">
    <property type="entry name" value="C2_PLC_like"/>
    <property type="match status" value="1"/>
</dbReference>
<dbReference type="InterPro" id="IPR001192">
    <property type="entry name" value="PI-PLC_fam"/>
</dbReference>
<comment type="catalytic activity">
    <reaction evidence="7">
        <text>a 1,2-diacyl-sn-glycero-3-phospho-(1D-myo-inositol-4,5-bisphosphate) + H2O = 1D-myo-inositol 1,4,5-trisphosphate + a 1,2-diacyl-sn-glycerol + H(+)</text>
        <dbReference type="Rhea" id="RHEA:33179"/>
        <dbReference type="ChEBI" id="CHEBI:15377"/>
        <dbReference type="ChEBI" id="CHEBI:15378"/>
        <dbReference type="ChEBI" id="CHEBI:17815"/>
        <dbReference type="ChEBI" id="CHEBI:58456"/>
        <dbReference type="ChEBI" id="CHEBI:203600"/>
        <dbReference type="EC" id="3.1.4.11"/>
    </reaction>
</comment>
<evidence type="ECO:0000256" key="1">
    <source>
        <dbReference type="ARBA" id="ARBA00012368"/>
    </source>
</evidence>
<dbReference type="SMART" id="SM00148">
    <property type="entry name" value="PLCXc"/>
    <property type="match status" value="1"/>
</dbReference>
<keyword evidence="3" id="KW-0106">Calcium</keyword>
<dbReference type="Gene3D" id="1.10.238.10">
    <property type="entry name" value="EF-hand"/>
    <property type="match status" value="1"/>
</dbReference>
<evidence type="ECO:0000259" key="10">
    <source>
        <dbReference type="PROSITE" id="PS50222"/>
    </source>
</evidence>
<dbReference type="SUPFAM" id="SSF51695">
    <property type="entry name" value="PLC-like phosphodiesterases"/>
    <property type="match status" value="1"/>
</dbReference>
<organism evidence="11 12">
    <name type="scientific">Leptomonas pyrrhocoris</name>
    <name type="common">Firebug parasite</name>
    <dbReference type="NCBI Taxonomy" id="157538"/>
    <lineage>
        <taxon>Eukaryota</taxon>
        <taxon>Discoba</taxon>
        <taxon>Euglenozoa</taxon>
        <taxon>Kinetoplastea</taxon>
        <taxon>Metakinetoplastina</taxon>
        <taxon>Trypanosomatida</taxon>
        <taxon>Trypanosomatidae</taxon>
        <taxon>Leishmaniinae</taxon>
        <taxon>Leptomonas</taxon>
    </lineage>
</organism>
<dbReference type="VEuPathDB" id="TriTrypDB:LpyrH10_01_1690"/>
<dbReference type="PROSITE" id="PS50008">
    <property type="entry name" value="PIPLC_Y_DOMAIN"/>
    <property type="match status" value="1"/>
</dbReference>
<dbReference type="PANTHER" id="PTHR10336:SF36">
    <property type="entry name" value="1-PHOSPHATIDYLINOSITOL 4,5-BISPHOSPHATE PHOSPHODIESTERASE BETA-4"/>
    <property type="match status" value="1"/>
</dbReference>
<dbReference type="GO" id="GO:0004435">
    <property type="term" value="F:phosphatidylinositol-4,5-bisphosphate phospholipase C activity"/>
    <property type="evidence" value="ECO:0007669"/>
    <property type="project" value="UniProtKB-EC"/>
</dbReference>
<dbReference type="Gene3D" id="2.60.40.150">
    <property type="entry name" value="C2 domain"/>
    <property type="match status" value="1"/>
</dbReference>
<dbReference type="GO" id="GO:0005509">
    <property type="term" value="F:calcium ion binding"/>
    <property type="evidence" value="ECO:0007669"/>
    <property type="project" value="InterPro"/>
</dbReference>
<dbReference type="RefSeq" id="XP_015664270.1">
    <property type="nucleotide sequence ID" value="XM_015796262.1"/>
</dbReference>
<dbReference type="PRINTS" id="PR00390">
    <property type="entry name" value="PHPHLIPASEC"/>
</dbReference>
<feature type="domain" description="PI-PLC Y-box" evidence="9">
    <location>
        <begin position="471"/>
        <end position="563"/>
    </location>
</feature>